<feature type="region of interest" description="Disordered" evidence="1">
    <location>
        <begin position="1"/>
        <end position="26"/>
    </location>
</feature>
<accession>A0ABR8UXC2</accession>
<name>A0ABR8UXC2_9CELL</name>
<dbReference type="GO" id="GO:0016853">
    <property type="term" value="F:isomerase activity"/>
    <property type="evidence" value="ECO:0007669"/>
    <property type="project" value="UniProtKB-KW"/>
</dbReference>
<keyword evidence="3" id="KW-0413">Isomerase</keyword>
<protein>
    <submittedName>
        <fullName evidence="3">Maleylpyruvate isomerase family mycothiol-dependent enzyme</fullName>
    </submittedName>
</protein>
<dbReference type="InterPro" id="IPR034660">
    <property type="entry name" value="DinB/YfiT-like"/>
</dbReference>
<dbReference type="EMBL" id="JACSQE010000001">
    <property type="protein sequence ID" value="MBD7997190.1"/>
    <property type="molecule type" value="Genomic_DNA"/>
</dbReference>
<feature type="domain" description="Mycothiol-dependent maleylpyruvate isomerase metal-binding" evidence="2">
    <location>
        <begin position="30"/>
        <end position="163"/>
    </location>
</feature>
<sequence>MTRTTQDTSTSITGTHTTSDATRAARADARAALHQLVEAVRTLDDAALRSPSALDGWTVGHVLSHVAMVGDALARQAELAARGETAEVYEGGAEGRAAGIESGATRSRDEHLDALGAAGARLDAAWDLTDRTGWDAPVTYRDGAVADVLDCWWREVRIHATDLGEVSTAQGLTPSATWGLAFTDHLLDFLGLRLAEPVLVARDEDGARAVVGPEGVRAAAPGADDALTTVTGSAADVAAWLAGRESATTPVARRGGVAVDLPPLAPWPSGVPVRRRAPVRP</sequence>
<dbReference type="SUPFAM" id="SSF55718">
    <property type="entry name" value="SCP-like"/>
    <property type="match status" value="1"/>
</dbReference>
<dbReference type="InterPro" id="IPR024344">
    <property type="entry name" value="MDMPI_metal-binding"/>
</dbReference>
<evidence type="ECO:0000256" key="1">
    <source>
        <dbReference type="SAM" id="MobiDB-lite"/>
    </source>
</evidence>
<keyword evidence="4" id="KW-1185">Reference proteome</keyword>
<dbReference type="SUPFAM" id="SSF109854">
    <property type="entry name" value="DinB/YfiT-like putative metalloenzymes"/>
    <property type="match status" value="1"/>
</dbReference>
<comment type="caution">
    <text evidence="3">The sequence shown here is derived from an EMBL/GenBank/DDBJ whole genome shotgun (WGS) entry which is preliminary data.</text>
</comment>
<proteinExistence type="predicted"/>
<evidence type="ECO:0000313" key="4">
    <source>
        <dbReference type="Proteomes" id="UP000633601"/>
    </source>
</evidence>
<dbReference type="Proteomes" id="UP000633601">
    <property type="component" value="Unassembled WGS sequence"/>
</dbReference>
<gene>
    <name evidence="3" type="ORF">H9640_01295</name>
</gene>
<feature type="compositionally biased region" description="Low complexity" evidence="1">
    <location>
        <begin position="1"/>
        <end position="22"/>
    </location>
</feature>
<dbReference type="InterPro" id="IPR036527">
    <property type="entry name" value="SCP2_sterol-bd_dom_sf"/>
</dbReference>
<dbReference type="RefSeq" id="WP_191788925.1">
    <property type="nucleotide sequence ID" value="NZ_JACSQE010000001.1"/>
</dbReference>
<organism evidence="3 4">
    <name type="scientific">Oerskovia gallyi</name>
    <dbReference type="NCBI Taxonomy" id="2762226"/>
    <lineage>
        <taxon>Bacteria</taxon>
        <taxon>Bacillati</taxon>
        <taxon>Actinomycetota</taxon>
        <taxon>Actinomycetes</taxon>
        <taxon>Micrococcales</taxon>
        <taxon>Cellulomonadaceae</taxon>
        <taxon>Oerskovia</taxon>
    </lineage>
</organism>
<evidence type="ECO:0000313" key="3">
    <source>
        <dbReference type="EMBL" id="MBD7997190.1"/>
    </source>
</evidence>
<dbReference type="Gene3D" id="1.20.120.450">
    <property type="entry name" value="dinb family like domain"/>
    <property type="match status" value="1"/>
</dbReference>
<dbReference type="NCBIfam" id="TIGR03083">
    <property type="entry name" value="maleylpyruvate isomerase family mycothiol-dependent enzyme"/>
    <property type="match status" value="1"/>
</dbReference>
<evidence type="ECO:0000259" key="2">
    <source>
        <dbReference type="Pfam" id="PF11716"/>
    </source>
</evidence>
<dbReference type="InterPro" id="IPR017517">
    <property type="entry name" value="Maleyloyr_isom"/>
</dbReference>
<dbReference type="Pfam" id="PF11716">
    <property type="entry name" value="MDMPI_N"/>
    <property type="match status" value="1"/>
</dbReference>
<reference evidence="3 4" key="1">
    <citation type="submission" date="2020-08" db="EMBL/GenBank/DDBJ databases">
        <title>A Genomic Blueprint of the Chicken Gut Microbiome.</title>
        <authorList>
            <person name="Gilroy R."/>
            <person name="Ravi A."/>
            <person name="Getino M."/>
            <person name="Pursley I."/>
            <person name="Horton D.L."/>
            <person name="Alikhan N.-F."/>
            <person name="Baker D."/>
            <person name="Gharbi K."/>
            <person name="Hall N."/>
            <person name="Watson M."/>
            <person name="Adriaenssens E.M."/>
            <person name="Foster-Nyarko E."/>
            <person name="Jarju S."/>
            <person name="Secka A."/>
            <person name="Antonio M."/>
            <person name="Oren A."/>
            <person name="Chaudhuri R."/>
            <person name="La Ragione R.M."/>
            <person name="Hildebrand F."/>
            <person name="Pallen M.J."/>
        </authorList>
    </citation>
    <scope>NUCLEOTIDE SEQUENCE [LARGE SCALE GENOMIC DNA]</scope>
    <source>
        <strain evidence="3 4">Sa2CUA8</strain>
    </source>
</reference>